<dbReference type="EMBL" id="JACMRX010000001">
    <property type="protein sequence ID" value="KAF7996186.1"/>
    <property type="molecule type" value="Genomic_DNA"/>
</dbReference>
<comment type="function">
    <text evidence="7">Choline transporter.</text>
</comment>
<dbReference type="GO" id="GO:0005886">
    <property type="term" value="C:plasma membrane"/>
    <property type="evidence" value="ECO:0007669"/>
    <property type="project" value="UniProtKB-SubCell"/>
</dbReference>
<organism evidence="8 9">
    <name type="scientific">Aphidius gifuensis</name>
    <name type="common">Parasitoid wasp</name>
    <dbReference type="NCBI Taxonomy" id="684658"/>
    <lineage>
        <taxon>Eukaryota</taxon>
        <taxon>Metazoa</taxon>
        <taxon>Ecdysozoa</taxon>
        <taxon>Arthropoda</taxon>
        <taxon>Hexapoda</taxon>
        <taxon>Insecta</taxon>
        <taxon>Pterygota</taxon>
        <taxon>Neoptera</taxon>
        <taxon>Endopterygota</taxon>
        <taxon>Hymenoptera</taxon>
        <taxon>Apocrita</taxon>
        <taxon>Ichneumonoidea</taxon>
        <taxon>Braconidae</taxon>
        <taxon>Aphidiinae</taxon>
        <taxon>Aphidius</taxon>
    </lineage>
</organism>
<keyword evidence="3 7" id="KW-0812">Transmembrane</keyword>
<evidence type="ECO:0000313" key="8">
    <source>
        <dbReference type="EMBL" id="KAF7996186.1"/>
    </source>
</evidence>
<feature type="transmembrane region" description="Helical" evidence="7">
    <location>
        <begin position="207"/>
        <end position="228"/>
    </location>
</feature>
<dbReference type="Pfam" id="PF04515">
    <property type="entry name" value="Choline_transpo"/>
    <property type="match status" value="1"/>
</dbReference>
<name>A0A834Y1E3_APHGI</name>
<evidence type="ECO:0000313" key="9">
    <source>
        <dbReference type="Proteomes" id="UP000639338"/>
    </source>
</evidence>
<dbReference type="GO" id="GO:0022857">
    <property type="term" value="F:transmembrane transporter activity"/>
    <property type="evidence" value="ECO:0007669"/>
    <property type="project" value="UniProtKB-UniRule"/>
</dbReference>
<evidence type="ECO:0000256" key="1">
    <source>
        <dbReference type="ARBA" id="ARBA00004141"/>
    </source>
</evidence>
<evidence type="ECO:0000256" key="2">
    <source>
        <dbReference type="ARBA" id="ARBA00007168"/>
    </source>
</evidence>
<feature type="transmembrane region" description="Helical" evidence="7">
    <location>
        <begin position="599"/>
        <end position="621"/>
    </location>
</feature>
<keyword evidence="9" id="KW-1185">Reference proteome</keyword>
<dbReference type="AlphaFoldDB" id="A0A834Y1E3"/>
<feature type="transmembrane region" description="Helical" evidence="7">
    <location>
        <begin position="462"/>
        <end position="482"/>
    </location>
</feature>
<accession>A0A834Y1E3</accession>
<evidence type="ECO:0000256" key="5">
    <source>
        <dbReference type="ARBA" id="ARBA00023136"/>
    </source>
</evidence>
<dbReference type="Proteomes" id="UP000639338">
    <property type="component" value="Unassembled WGS sequence"/>
</dbReference>
<dbReference type="PANTHER" id="PTHR12385">
    <property type="entry name" value="CHOLINE TRANSPORTER-LIKE (SLC FAMILY 44)"/>
    <property type="match status" value="1"/>
</dbReference>
<evidence type="ECO:0000256" key="4">
    <source>
        <dbReference type="ARBA" id="ARBA00022989"/>
    </source>
</evidence>
<keyword evidence="6" id="KW-0325">Glycoprotein</keyword>
<feature type="transmembrane region" description="Helical" evidence="7">
    <location>
        <begin position="273"/>
        <end position="297"/>
    </location>
</feature>
<comment type="similarity">
    <text evidence="2 7">Belongs to the CTL (choline transporter-like) family.</text>
</comment>
<evidence type="ECO:0000256" key="3">
    <source>
        <dbReference type="ARBA" id="ARBA00022692"/>
    </source>
</evidence>
<protein>
    <recommendedName>
        <fullName evidence="7">Choline transporter-like protein</fullName>
    </recommendedName>
</protein>
<dbReference type="InterPro" id="IPR007603">
    <property type="entry name" value="Choline_transptr-like"/>
</dbReference>
<dbReference type="PANTHER" id="PTHR12385:SF14">
    <property type="entry name" value="CHOLINE TRANSPORTER-LIKE 2"/>
    <property type="match status" value="1"/>
</dbReference>
<evidence type="ECO:0000256" key="7">
    <source>
        <dbReference type="RuleBase" id="RU368066"/>
    </source>
</evidence>
<feature type="transmembrane region" description="Helical" evidence="7">
    <location>
        <begin position="234"/>
        <end position="252"/>
    </location>
</feature>
<evidence type="ECO:0000256" key="6">
    <source>
        <dbReference type="ARBA" id="ARBA00023180"/>
    </source>
</evidence>
<comment type="caution">
    <text evidence="8">The sequence shown here is derived from an EMBL/GenBank/DDBJ whole genome shotgun (WGS) entry which is preliminary data.</text>
</comment>
<proteinExistence type="inferred from homology"/>
<keyword evidence="4 7" id="KW-1133">Transmembrane helix</keyword>
<feature type="transmembrane region" description="Helical" evidence="7">
    <location>
        <begin position="566"/>
        <end position="587"/>
    </location>
</feature>
<feature type="transmembrane region" description="Helical" evidence="7">
    <location>
        <begin position="409"/>
        <end position="442"/>
    </location>
</feature>
<sequence>MHYNERPIQHDPQWKGPLKNRSCTDIPCLFVFIIFMFCWISIGFYAYNNGDIDTLLSPTDSEGRRCGIDSEVVNNTNLVFFDLTKCFNSRCNTPQVCVNKCPTKNWIVTQDIDDIDNLKKNLLCKIGVNLENKNINDIQQLINKNACAQWYLESFPVAGRCLPKSIPIDFSGTIITDEQLKKAREIIDYLYKGQEILNKIETTKDNVIELICASALLCLVFIVALKWIALPCVIASIIGVISILFYLSKLCFKPHEQEFIENNKWAEWGGWKVIGIILSFIGVMIILLTCCLWNRIYLACQLIKEASKAVISTLTTLFFPILPWVLQFSVIAYFITAGLYLISIGEKNFIIEVTDDKDNKCICPFGLNYHEGATCDPNVFNKNCRENDENCISMGCHLQNIESPKNIKYAYVIHIVGGLWSFFFISALGEMILAATFATWYWTMRKSDLPYFTLLISIWRTIRYHLGTVAFGSFLITVVRCFRLLLEYIHAQATGQSQGPMLGGFSEACYKCSQFLLAVLERFLRFMNRNAYIVCAIYGKGLCESASDALSLLMRNILRVIVLNKIVDWLLIAGKILVTSVMALITWSYYSHPDRYDDYWYVPVTLVSLGSYLVATIFFSVHETAVDTIFLCFLEDCERHDGSAAKPYYMTKKLAKLLRLHNNQQ</sequence>
<reference evidence="8 9" key="1">
    <citation type="submission" date="2020-08" db="EMBL/GenBank/DDBJ databases">
        <title>Aphidius gifuensis genome sequencing and assembly.</title>
        <authorList>
            <person name="Du Z."/>
        </authorList>
    </citation>
    <scope>NUCLEOTIDE SEQUENCE [LARGE SCALE GENOMIC DNA]</scope>
    <source>
        <strain evidence="8">YNYX2018</strain>
        <tissue evidence="8">Adults</tissue>
    </source>
</reference>
<feature type="transmembrane region" description="Helical" evidence="7">
    <location>
        <begin position="29"/>
        <end position="47"/>
    </location>
</feature>
<gene>
    <name evidence="8" type="ORF">HCN44_001818</name>
</gene>
<feature type="transmembrane region" description="Helical" evidence="7">
    <location>
        <begin position="317"/>
        <end position="342"/>
    </location>
</feature>
<comment type="subcellular location">
    <subcellularLocation>
        <location evidence="7">Cell membrane</location>
        <topology evidence="7">Multi-pass membrane protein</topology>
    </subcellularLocation>
    <subcellularLocation>
        <location evidence="1">Membrane</location>
        <topology evidence="1">Multi-pass membrane protein</topology>
    </subcellularLocation>
</comment>
<keyword evidence="5 7" id="KW-0472">Membrane</keyword>
<dbReference type="OrthoDB" id="420519at2759"/>